<feature type="region of interest" description="Disordered" evidence="1">
    <location>
        <begin position="1"/>
        <end position="52"/>
    </location>
</feature>
<sequence length="52" mass="5644">PVWGAEQAAKSSAAPQTRQRQQHGERLPPLGRSQQGTAQTQGWGGRSRPLHT</sequence>
<feature type="non-terminal residue" evidence="2">
    <location>
        <position position="1"/>
    </location>
</feature>
<proteinExistence type="predicted"/>
<organism evidence="2 3">
    <name type="scientific">Dissostichus eleginoides</name>
    <name type="common">Patagonian toothfish</name>
    <name type="synonym">Dissostichus amissus</name>
    <dbReference type="NCBI Taxonomy" id="100907"/>
    <lineage>
        <taxon>Eukaryota</taxon>
        <taxon>Metazoa</taxon>
        <taxon>Chordata</taxon>
        <taxon>Craniata</taxon>
        <taxon>Vertebrata</taxon>
        <taxon>Euteleostomi</taxon>
        <taxon>Actinopterygii</taxon>
        <taxon>Neopterygii</taxon>
        <taxon>Teleostei</taxon>
        <taxon>Neoteleostei</taxon>
        <taxon>Acanthomorphata</taxon>
        <taxon>Eupercaria</taxon>
        <taxon>Perciformes</taxon>
        <taxon>Notothenioidei</taxon>
        <taxon>Nototheniidae</taxon>
        <taxon>Dissostichus</taxon>
    </lineage>
</organism>
<comment type="caution">
    <text evidence="2">The sequence shown here is derived from an EMBL/GenBank/DDBJ whole genome shotgun (WGS) entry which is preliminary data.</text>
</comment>
<dbReference type="EMBL" id="JASDAP010000004">
    <property type="protein sequence ID" value="KAK1903846.1"/>
    <property type="molecule type" value="Genomic_DNA"/>
</dbReference>
<feature type="non-terminal residue" evidence="2">
    <location>
        <position position="52"/>
    </location>
</feature>
<accession>A0AAD9FJR3</accession>
<name>A0AAD9FJR3_DISEL</name>
<dbReference type="AlphaFoldDB" id="A0AAD9FJR3"/>
<protein>
    <submittedName>
        <fullName evidence="2">Uncharacterized protein</fullName>
    </submittedName>
</protein>
<keyword evidence="3" id="KW-1185">Reference proteome</keyword>
<gene>
    <name evidence="2" type="ORF">KUDE01_011032</name>
</gene>
<dbReference type="Proteomes" id="UP001228049">
    <property type="component" value="Unassembled WGS sequence"/>
</dbReference>
<evidence type="ECO:0000313" key="3">
    <source>
        <dbReference type="Proteomes" id="UP001228049"/>
    </source>
</evidence>
<feature type="compositionally biased region" description="Polar residues" evidence="1">
    <location>
        <begin position="9"/>
        <end position="19"/>
    </location>
</feature>
<evidence type="ECO:0000313" key="2">
    <source>
        <dbReference type="EMBL" id="KAK1903846.1"/>
    </source>
</evidence>
<reference evidence="2" key="1">
    <citation type="submission" date="2023-04" db="EMBL/GenBank/DDBJ databases">
        <title>Chromosome-level genome of Chaenocephalus aceratus.</title>
        <authorList>
            <person name="Park H."/>
        </authorList>
    </citation>
    <scope>NUCLEOTIDE SEQUENCE</scope>
    <source>
        <strain evidence="2">DE</strain>
        <tissue evidence="2">Muscle</tissue>
    </source>
</reference>
<evidence type="ECO:0000256" key="1">
    <source>
        <dbReference type="SAM" id="MobiDB-lite"/>
    </source>
</evidence>